<keyword evidence="3" id="KW-1185">Reference proteome</keyword>
<sequence>MKFIVACSLFLFSFLSTQVCAQQMKALEPDAAIVEAVKKDVWVPFMESYRDLDFSKLKSIHSSKVTRVSVDMNKINFGEPYLNEMGGFFKQIKQLNYQMQITFSIVSSATTKDTVYQTGYYTIGLRKNDQTPFQTRGYSSFSVLLTKENGKWKISFDADKKTNVTKEEFEKGVVYSLG</sequence>
<accession>A0ABW5LYB4</accession>
<keyword evidence="1" id="KW-0732">Signal</keyword>
<comment type="caution">
    <text evidence="2">The sequence shown here is derived from an EMBL/GenBank/DDBJ whole genome shotgun (WGS) entry which is preliminary data.</text>
</comment>
<evidence type="ECO:0000313" key="3">
    <source>
        <dbReference type="Proteomes" id="UP001597508"/>
    </source>
</evidence>
<dbReference type="InterPro" id="IPR032710">
    <property type="entry name" value="NTF2-like_dom_sf"/>
</dbReference>
<name>A0ABW5LYB4_9FLAO</name>
<evidence type="ECO:0000256" key="1">
    <source>
        <dbReference type="SAM" id="SignalP"/>
    </source>
</evidence>
<feature type="chain" id="PRO_5046323033" description="Nuclear transport factor 2 family protein" evidence="1">
    <location>
        <begin position="22"/>
        <end position="178"/>
    </location>
</feature>
<evidence type="ECO:0000313" key="2">
    <source>
        <dbReference type="EMBL" id="MFD2568806.1"/>
    </source>
</evidence>
<dbReference type="EMBL" id="JBHULH010000012">
    <property type="protein sequence ID" value="MFD2568806.1"/>
    <property type="molecule type" value="Genomic_DNA"/>
</dbReference>
<dbReference type="Proteomes" id="UP001597508">
    <property type="component" value="Unassembled WGS sequence"/>
</dbReference>
<proteinExistence type="predicted"/>
<protein>
    <recommendedName>
        <fullName evidence="4">Nuclear transport factor 2 family protein</fullName>
    </recommendedName>
</protein>
<dbReference type="Gene3D" id="3.10.450.50">
    <property type="match status" value="1"/>
</dbReference>
<gene>
    <name evidence="2" type="ORF">ACFSRZ_15630</name>
</gene>
<dbReference type="RefSeq" id="WP_379667512.1">
    <property type="nucleotide sequence ID" value="NZ_JBHULH010000012.1"/>
</dbReference>
<feature type="signal peptide" evidence="1">
    <location>
        <begin position="1"/>
        <end position="21"/>
    </location>
</feature>
<evidence type="ECO:0008006" key="4">
    <source>
        <dbReference type="Google" id="ProtNLM"/>
    </source>
</evidence>
<reference evidence="3" key="1">
    <citation type="journal article" date="2019" name="Int. J. Syst. Evol. Microbiol.">
        <title>The Global Catalogue of Microorganisms (GCM) 10K type strain sequencing project: providing services to taxonomists for standard genome sequencing and annotation.</title>
        <authorList>
            <consortium name="The Broad Institute Genomics Platform"/>
            <consortium name="The Broad Institute Genome Sequencing Center for Infectious Disease"/>
            <person name="Wu L."/>
            <person name="Ma J."/>
        </authorList>
    </citation>
    <scope>NUCLEOTIDE SEQUENCE [LARGE SCALE GENOMIC DNA]</scope>
    <source>
        <strain evidence="3">KCTC 52127</strain>
    </source>
</reference>
<organism evidence="2 3">
    <name type="scientific">Pseudotenacibaculum haliotis</name>
    <dbReference type="NCBI Taxonomy" id="1862138"/>
    <lineage>
        <taxon>Bacteria</taxon>
        <taxon>Pseudomonadati</taxon>
        <taxon>Bacteroidota</taxon>
        <taxon>Flavobacteriia</taxon>
        <taxon>Flavobacteriales</taxon>
        <taxon>Flavobacteriaceae</taxon>
        <taxon>Pseudotenacibaculum</taxon>
    </lineage>
</organism>
<dbReference type="SUPFAM" id="SSF54427">
    <property type="entry name" value="NTF2-like"/>
    <property type="match status" value="1"/>
</dbReference>